<organism evidence="1 2">
    <name type="scientific">Oceanobacillus profundus</name>
    <dbReference type="NCBI Taxonomy" id="372463"/>
    <lineage>
        <taxon>Bacteria</taxon>
        <taxon>Bacillati</taxon>
        <taxon>Bacillota</taxon>
        <taxon>Bacilli</taxon>
        <taxon>Bacillales</taxon>
        <taxon>Bacillaceae</taxon>
        <taxon>Oceanobacillus</taxon>
    </lineage>
</organism>
<reference evidence="1 2" key="1">
    <citation type="journal article" date="2007" name="Int. J. Syst. Evol. Microbiol.">
        <title>Oceanobacillus profundus sp. nov., isolated from a deep-sea sediment core.</title>
        <authorList>
            <person name="Kim Y.G."/>
            <person name="Choi D.H."/>
            <person name="Hyun S."/>
            <person name="Cho B.C."/>
        </authorList>
    </citation>
    <scope>NUCLEOTIDE SEQUENCE [LARGE SCALE GENOMIC DNA]</scope>
    <source>
        <strain evidence="1 2">DSM 18246</strain>
    </source>
</reference>
<evidence type="ECO:0000313" key="2">
    <source>
        <dbReference type="Proteomes" id="UP000285456"/>
    </source>
</evidence>
<protein>
    <submittedName>
        <fullName evidence="1">Uncharacterized protein</fullName>
    </submittedName>
</protein>
<comment type="caution">
    <text evidence="1">The sequence shown here is derived from an EMBL/GenBank/DDBJ whole genome shotgun (WGS) entry which is preliminary data.</text>
</comment>
<dbReference type="AlphaFoldDB" id="A0A417YNG0"/>
<dbReference type="Proteomes" id="UP000285456">
    <property type="component" value="Unassembled WGS sequence"/>
</dbReference>
<dbReference type="EMBL" id="QWEH01000001">
    <property type="protein sequence ID" value="RHW35361.1"/>
    <property type="molecule type" value="Genomic_DNA"/>
</dbReference>
<proteinExistence type="predicted"/>
<sequence length="104" mass="11609">MSRKILAYFDSENDAESAKATLQTLKVCHVIVDKLPDTDEKVSYIPFTPTGQSQGAIGTIGLKNHNSEENEGQVTHLLEAQVEEEDFEKAMQYLMDNNGYEIEG</sequence>
<keyword evidence="2" id="KW-1185">Reference proteome</keyword>
<dbReference type="RefSeq" id="WP_118888469.1">
    <property type="nucleotide sequence ID" value="NZ_JBHTNL010000018.1"/>
</dbReference>
<accession>A0A417YNG0</accession>
<gene>
    <name evidence="1" type="ORF">D1B32_01710</name>
</gene>
<evidence type="ECO:0000313" key="1">
    <source>
        <dbReference type="EMBL" id="RHW35361.1"/>
    </source>
</evidence>
<dbReference type="OrthoDB" id="2607182at2"/>
<name>A0A417YNG0_9BACI</name>